<dbReference type="PANTHER" id="PTHR30146">
    <property type="entry name" value="LACI-RELATED TRANSCRIPTIONAL REPRESSOR"/>
    <property type="match status" value="1"/>
</dbReference>
<dbReference type="InterPro" id="IPR028082">
    <property type="entry name" value="Peripla_BP_I"/>
</dbReference>
<dbReference type="InterPro" id="IPR010982">
    <property type="entry name" value="Lambda_DNA-bd_dom_sf"/>
</dbReference>
<accession>A0A198GE09</accession>
<reference evidence="5 6" key="1">
    <citation type="submission" date="2016-04" db="EMBL/GenBank/DDBJ databases">
        <title>ATOL: Assembling a taxonomically balanced genome-scale reconstruction of the evolutionary history of the Enterobacteriaceae.</title>
        <authorList>
            <person name="Plunkett G.III."/>
            <person name="Neeno-Eckwall E.C."/>
            <person name="Glasner J.D."/>
            <person name="Perna N.T."/>
        </authorList>
    </citation>
    <scope>NUCLEOTIDE SEQUENCE [LARGE SCALE GENOMIC DNA]</scope>
    <source>
        <strain evidence="5 6">ATCC 19692</strain>
    </source>
</reference>
<dbReference type="CDD" id="cd01575">
    <property type="entry name" value="PBP1_GntR"/>
    <property type="match status" value="1"/>
</dbReference>
<dbReference type="Pfam" id="PF13377">
    <property type="entry name" value="Peripla_BP_3"/>
    <property type="match status" value="1"/>
</dbReference>
<dbReference type="AlphaFoldDB" id="A0A198GE09"/>
<keyword evidence="1" id="KW-0805">Transcription regulation</keyword>
<dbReference type="InterPro" id="IPR000843">
    <property type="entry name" value="HTH_LacI"/>
</dbReference>
<feature type="domain" description="HTH lacI-type" evidence="4">
    <location>
        <begin position="13"/>
        <end position="67"/>
    </location>
</feature>
<keyword evidence="6" id="KW-1185">Reference proteome</keyword>
<dbReference type="PATRIC" id="fig|1354337.4.peg.621"/>
<dbReference type="RefSeq" id="WP_066746831.1">
    <property type="nucleotide sequence ID" value="NZ_LXEN01000026.1"/>
</dbReference>
<proteinExistence type="predicted"/>
<dbReference type="Gene3D" id="1.10.260.40">
    <property type="entry name" value="lambda repressor-like DNA-binding domains"/>
    <property type="match status" value="1"/>
</dbReference>
<dbReference type="Proteomes" id="UP000094023">
    <property type="component" value="Unassembled WGS sequence"/>
</dbReference>
<dbReference type="PROSITE" id="PS50932">
    <property type="entry name" value="HTH_LACI_2"/>
    <property type="match status" value="1"/>
</dbReference>
<dbReference type="GO" id="GO:0003700">
    <property type="term" value="F:DNA-binding transcription factor activity"/>
    <property type="evidence" value="ECO:0007669"/>
    <property type="project" value="TreeGrafter"/>
</dbReference>
<gene>
    <name evidence="5" type="ORF">M983_0603</name>
</gene>
<evidence type="ECO:0000256" key="3">
    <source>
        <dbReference type="ARBA" id="ARBA00023163"/>
    </source>
</evidence>
<dbReference type="GO" id="GO:0000976">
    <property type="term" value="F:transcription cis-regulatory region binding"/>
    <property type="evidence" value="ECO:0007669"/>
    <property type="project" value="TreeGrafter"/>
</dbReference>
<evidence type="ECO:0000256" key="1">
    <source>
        <dbReference type="ARBA" id="ARBA00023015"/>
    </source>
</evidence>
<dbReference type="OrthoDB" id="5681588at2"/>
<protein>
    <submittedName>
        <fullName evidence="5">LacI family transcriptional regulator</fullName>
    </submittedName>
</protein>
<evidence type="ECO:0000313" key="5">
    <source>
        <dbReference type="EMBL" id="OAT35677.1"/>
    </source>
</evidence>
<dbReference type="SUPFAM" id="SSF53822">
    <property type="entry name" value="Periplasmic binding protein-like I"/>
    <property type="match status" value="1"/>
</dbReference>
<sequence length="348" mass="38584">MIKTRKRRNTGRVTLQDVAKYAGVGSMTVSRALRTPELVSDKLREKVNQAVEALGYIPNATAGALASAQSHIIAVLLPSFTDKASADFMQSLQQVTNKHQYQILVGCYEHQPHKANDVINMLLQSNPAALVAFGSQLSDTHFLHINNANIPVVSVASQTNDQADISINCSYEKATYELTQYLISQGKRCIGYIGALQGQRLHHQQITGWSRALLKNYLNAEQSVTTPDPASLAYGREALTEILLRQPELDAVICSHESIALGMIFECRRRLIKIPQDLAIACLEGTENSAQMFPSMTSIRFDYHKMGKEAGKHLIALLQSLKNDDDNALDENTVINYHYRFEIGQSTP</sequence>
<dbReference type="PANTHER" id="PTHR30146:SF33">
    <property type="entry name" value="TRANSCRIPTIONAL REGULATOR"/>
    <property type="match status" value="1"/>
</dbReference>
<name>A0A198GE09_9GAMM</name>
<organism evidence="5 6">
    <name type="scientific">Proteus myxofaciens ATCC 19692</name>
    <dbReference type="NCBI Taxonomy" id="1354337"/>
    <lineage>
        <taxon>Bacteria</taxon>
        <taxon>Pseudomonadati</taxon>
        <taxon>Pseudomonadota</taxon>
        <taxon>Gammaproteobacteria</taxon>
        <taxon>Enterobacterales</taxon>
        <taxon>Morganellaceae</taxon>
        <taxon>Proteus</taxon>
    </lineage>
</organism>
<dbReference type="Pfam" id="PF00356">
    <property type="entry name" value="LacI"/>
    <property type="match status" value="1"/>
</dbReference>
<dbReference type="STRING" id="1354337.M983_0603"/>
<dbReference type="Gene3D" id="3.40.50.2300">
    <property type="match status" value="2"/>
</dbReference>
<evidence type="ECO:0000259" key="4">
    <source>
        <dbReference type="PROSITE" id="PS50932"/>
    </source>
</evidence>
<dbReference type="SUPFAM" id="SSF47413">
    <property type="entry name" value="lambda repressor-like DNA-binding domains"/>
    <property type="match status" value="1"/>
</dbReference>
<dbReference type="InterPro" id="IPR046335">
    <property type="entry name" value="LacI/GalR-like_sensor"/>
</dbReference>
<evidence type="ECO:0000256" key="2">
    <source>
        <dbReference type="ARBA" id="ARBA00023125"/>
    </source>
</evidence>
<dbReference type="SMART" id="SM00354">
    <property type="entry name" value="HTH_LACI"/>
    <property type="match status" value="1"/>
</dbReference>
<evidence type="ECO:0000313" key="6">
    <source>
        <dbReference type="Proteomes" id="UP000094023"/>
    </source>
</evidence>
<dbReference type="EMBL" id="LXEN01000026">
    <property type="protein sequence ID" value="OAT35677.1"/>
    <property type="molecule type" value="Genomic_DNA"/>
</dbReference>
<keyword evidence="2" id="KW-0238">DNA-binding</keyword>
<dbReference type="PROSITE" id="PS00356">
    <property type="entry name" value="HTH_LACI_1"/>
    <property type="match status" value="1"/>
</dbReference>
<dbReference type="CDD" id="cd01392">
    <property type="entry name" value="HTH_LacI"/>
    <property type="match status" value="1"/>
</dbReference>
<keyword evidence="3" id="KW-0804">Transcription</keyword>
<comment type="caution">
    <text evidence="5">The sequence shown here is derived from an EMBL/GenBank/DDBJ whole genome shotgun (WGS) entry which is preliminary data.</text>
</comment>